<dbReference type="Proteomes" id="UP000005439">
    <property type="component" value="Chromosome"/>
</dbReference>
<dbReference type="PANTHER" id="PTHR13847">
    <property type="entry name" value="SARCOSINE DEHYDROGENASE-RELATED"/>
    <property type="match status" value="1"/>
</dbReference>
<reference evidence="3" key="1">
    <citation type="submission" date="2011-12" db="EMBL/GenBank/DDBJ databases">
        <title>The complete genome of chromosome of Sulfobacillus acidophilus DSM 10332.</title>
        <authorList>
            <person name="Lucas S."/>
            <person name="Han J."/>
            <person name="Lapidus A."/>
            <person name="Bruce D."/>
            <person name="Goodwin L."/>
            <person name="Pitluck S."/>
            <person name="Peters L."/>
            <person name="Kyrpides N."/>
            <person name="Mavromatis K."/>
            <person name="Ivanova N."/>
            <person name="Mikhailova N."/>
            <person name="Chertkov O."/>
            <person name="Saunders E."/>
            <person name="Detter J.C."/>
            <person name="Tapia R."/>
            <person name="Han C."/>
            <person name="Land M."/>
            <person name="Hauser L."/>
            <person name="Markowitz V."/>
            <person name="Cheng J.-F."/>
            <person name="Hugenholtz P."/>
            <person name="Woyke T."/>
            <person name="Wu D."/>
            <person name="Pukall R."/>
            <person name="Gehrich-Schroeter G."/>
            <person name="Schneider S."/>
            <person name="Klenk H.-P."/>
            <person name="Eisen J.A."/>
        </authorList>
    </citation>
    <scope>NUCLEOTIDE SEQUENCE [LARGE SCALE GENOMIC DNA]</scope>
    <source>
        <strain evidence="3">ATCC 700253 / DSM 10332 / NAL</strain>
    </source>
</reference>
<proteinExistence type="predicted"/>
<gene>
    <name evidence="2" type="ordered locus">Sulac_1937</name>
</gene>
<name>G8U1A9_SULAD</name>
<organism evidence="2 3">
    <name type="scientific">Sulfobacillus acidophilus (strain ATCC 700253 / DSM 10332 / NAL)</name>
    <dbReference type="NCBI Taxonomy" id="679936"/>
    <lineage>
        <taxon>Bacteria</taxon>
        <taxon>Bacillati</taxon>
        <taxon>Bacillota</taxon>
        <taxon>Clostridia</taxon>
        <taxon>Eubacteriales</taxon>
        <taxon>Clostridiales Family XVII. Incertae Sedis</taxon>
        <taxon>Sulfobacillus</taxon>
    </lineage>
</organism>
<dbReference type="GO" id="GO:0005737">
    <property type="term" value="C:cytoplasm"/>
    <property type="evidence" value="ECO:0007669"/>
    <property type="project" value="TreeGrafter"/>
</dbReference>
<evidence type="ECO:0000313" key="3">
    <source>
        <dbReference type="Proteomes" id="UP000005439"/>
    </source>
</evidence>
<dbReference type="SUPFAM" id="SSF51905">
    <property type="entry name" value="FAD/NAD(P)-binding domain"/>
    <property type="match status" value="1"/>
</dbReference>
<reference evidence="2 3" key="2">
    <citation type="journal article" date="2012" name="Stand. Genomic Sci.">
        <title>Complete genome sequence of the moderately thermophilic mineral-sulfide-oxidizing firmicute Sulfobacillus acidophilus type strain (NAL(T)).</title>
        <authorList>
            <person name="Anderson I."/>
            <person name="Chertkov O."/>
            <person name="Chen A."/>
            <person name="Saunders E."/>
            <person name="Lapidus A."/>
            <person name="Nolan M."/>
            <person name="Lucas S."/>
            <person name="Hammon N."/>
            <person name="Deshpande S."/>
            <person name="Cheng J.F."/>
            <person name="Han C."/>
            <person name="Tapia R."/>
            <person name="Goodwin L.A."/>
            <person name="Pitluck S."/>
            <person name="Liolios K."/>
            <person name="Pagani I."/>
            <person name="Ivanova N."/>
            <person name="Mikhailova N."/>
            <person name="Pati A."/>
            <person name="Palaniappan K."/>
            <person name="Land M."/>
            <person name="Pan C."/>
            <person name="Rohde M."/>
            <person name="Pukall R."/>
            <person name="Goker M."/>
            <person name="Detter J.C."/>
            <person name="Woyke T."/>
            <person name="Bristow J."/>
            <person name="Eisen J.A."/>
            <person name="Markowitz V."/>
            <person name="Hugenholtz P."/>
            <person name="Kyrpides N.C."/>
            <person name="Klenk H.P."/>
            <person name="Mavromatis K."/>
        </authorList>
    </citation>
    <scope>NUCLEOTIDE SEQUENCE [LARGE SCALE GENOMIC DNA]</scope>
    <source>
        <strain evidence="3">ATCC 700253 / DSM 10332 / NAL</strain>
    </source>
</reference>
<dbReference type="HOGENOM" id="CLU_007884_3_0_9"/>
<protein>
    <submittedName>
        <fullName evidence="2">FAD dependent oxidoreductase</fullName>
    </submittedName>
</protein>
<keyword evidence="3" id="KW-1185">Reference proteome</keyword>
<dbReference type="PANTHER" id="PTHR13847:SF281">
    <property type="entry name" value="FAD DEPENDENT OXIDOREDUCTASE DOMAIN-CONTAINING PROTEIN"/>
    <property type="match status" value="1"/>
</dbReference>
<dbReference type="AlphaFoldDB" id="G8U1A9"/>
<feature type="domain" description="FAD dependent oxidoreductase" evidence="1">
    <location>
        <begin position="34"/>
        <end position="382"/>
    </location>
</feature>
<dbReference type="Gene3D" id="3.50.50.60">
    <property type="entry name" value="FAD/NAD(P)-binding domain"/>
    <property type="match status" value="1"/>
</dbReference>
<evidence type="ECO:0000259" key="1">
    <source>
        <dbReference type="Pfam" id="PF01266"/>
    </source>
</evidence>
<evidence type="ECO:0000313" key="2">
    <source>
        <dbReference type="EMBL" id="AEW05429.1"/>
    </source>
</evidence>
<sequence length="424" mass="47906">MRDTLGSDRPSYWQIAYTEAPTYAPLEDSQTVEVAVVGAGFTAVATAYYLRQLGIRVALVEKDRVGWGASGRNGGQLLTGWPSDMVDLRTRWGDETARALWDMALDAVHRVVSLVEREDIDAGLAQVGHLEACWSKDDVDRLRREWDWLQHQACYEPVEWWDARRVEERIRTSAYRGGLFDPGSYHIQPYRYVTGLAQAAARQGVLIFERSPVIDIRRRQSGYEVRTRQGVLRADEVVVATNAYLLPGSRWLESHILPVTSAVLVTEPLPADWPSSLPTVSDNKPNLSYFRLTPDRRLVFGGRARPTDRPGTAADPLYRDLVQLFPDLSGIGVYHRWEGPIAISWDRVPRMGRTPAGFWFAGGFTGHGVALTTEFGWILAHRVAGQEGRLPPFWAKTAAELDISRLPRLPLGRWTPRLVRFFMR</sequence>
<accession>G8U1A9</accession>
<dbReference type="STRING" id="679936.Sulac_1937"/>
<dbReference type="Gene3D" id="3.30.9.10">
    <property type="entry name" value="D-Amino Acid Oxidase, subunit A, domain 2"/>
    <property type="match status" value="1"/>
</dbReference>
<dbReference type="InterPro" id="IPR036188">
    <property type="entry name" value="FAD/NAD-bd_sf"/>
</dbReference>
<dbReference type="InterPro" id="IPR006076">
    <property type="entry name" value="FAD-dep_OxRdtase"/>
</dbReference>
<dbReference type="EMBL" id="CP003179">
    <property type="protein sequence ID" value="AEW05429.1"/>
    <property type="molecule type" value="Genomic_DNA"/>
</dbReference>
<dbReference type="Pfam" id="PF01266">
    <property type="entry name" value="DAO"/>
    <property type="match status" value="1"/>
</dbReference>
<dbReference type="PATRIC" id="fig|679936.5.peg.2002"/>
<dbReference type="KEGG" id="sap:Sulac_1937"/>